<dbReference type="Proteomes" id="UP000472320">
    <property type="component" value="Unassembled WGS sequence"/>
</dbReference>
<keyword evidence="3" id="KW-1185">Reference proteome</keyword>
<dbReference type="OrthoDB" id="9000139at2"/>
<gene>
    <name evidence="2" type="ORF">GM658_02865</name>
</gene>
<feature type="chain" id="PRO_5026738498" evidence="1">
    <location>
        <begin position="27"/>
        <end position="300"/>
    </location>
</feature>
<dbReference type="PIRSF" id="PIRSF028477">
    <property type="entry name" value="UCP028477"/>
    <property type="match status" value="1"/>
</dbReference>
<comment type="caution">
    <text evidence="2">The sequence shown here is derived from an EMBL/GenBank/DDBJ whole genome shotgun (WGS) entry which is preliminary data.</text>
</comment>
<feature type="signal peptide" evidence="1">
    <location>
        <begin position="1"/>
        <end position="26"/>
    </location>
</feature>
<sequence>MATRTALARHLIAACLALGVNAAAQAGGMIFCDRPAKVTATAQDHVLRFSAVVKEELDRSGATAAVVSRAGLDLARFGLRYSHAGLALKSNPNSPWSVRQLYYACDEARPRIFDQGMAGFVLGAEQPTEGHLSLVMLPQEKGDALQAAALDAQTPLALLAGEYSANAYAYSTRYQNCNQWLVELIASAWGAATSKREEAQRWLREHDYEAEPVNVGAALVLAAHFVPLVHVLDHPDEDLSARTMRVSLPDSIEHFVQREAPQARRVELCYNTSHIVIRRGWQPLGAGCEAQPGDEVIGFD</sequence>
<keyword evidence="1" id="KW-0732">Signal</keyword>
<evidence type="ECO:0000256" key="1">
    <source>
        <dbReference type="SAM" id="SignalP"/>
    </source>
</evidence>
<protein>
    <submittedName>
        <fullName evidence="2">DUF2145 domain-containing protein</fullName>
    </submittedName>
</protein>
<evidence type="ECO:0000313" key="2">
    <source>
        <dbReference type="EMBL" id="MTW09530.1"/>
    </source>
</evidence>
<organism evidence="2 3">
    <name type="scientific">Massilia eburnea</name>
    <dbReference type="NCBI Taxonomy" id="1776165"/>
    <lineage>
        <taxon>Bacteria</taxon>
        <taxon>Pseudomonadati</taxon>
        <taxon>Pseudomonadota</taxon>
        <taxon>Betaproteobacteria</taxon>
        <taxon>Burkholderiales</taxon>
        <taxon>Oxalobacteraceae</taxon>
        <taxon>Telluria group</taxon>
        <taxon>Massilia</taxon>
    </lineage>
</organism>
<dbReference type="EMBL" id="WNKX01000002">
    <property type="protein sequence ID" value="MTW09530.1"/>
    <property type="molecule type" value="Genomic_DNA"/>
</dbReference>
<name>A0A6L6QBD2_9BURK</name>
<evidence type="ECO:0000313" key="3">
    <source>
        <dbReference type="Proteomes" id="UP000472320"/>
    </source>
</evidence>
<dbReference type="InterPro" id="IPR014547">
    <property type="entry name" value="UCP028477"/>
</dbReference>
<dbReference type="RefSeq" id="WP_155452517.1">
    <property type="nucleotide sequence ID" value="NZ_WNKX01000002.1"/>
</dbReference>
<dbReference type="Pfam" id="PF09916">
    <property type="entry name" value="DUF2145"/>
    <property type="match status" value="1"/>
</dbReference>
<reference evidence="2 3" key="1">
    <citation type="submission" date="2019-11" db="EMBL/GenBank/DDBJ databases">
        <title>Type strains purchased from KCTC, JCM and DSMZ.</title>
        <authorList>
            <person name="Lu H."/>
        </authorList>
    </citation>
    <scope>NUCLEOTIDE SEQUENCE [LARGE SCALE GENOMIC DNA]</scope>
    <source>
        <strain evidence="2 3">JCM 31587</strain>
    </source>
</reference>
<dbReference type="AlphaFoldDB" id="A0A6L6QBD2"/>
<accession>A0A6L6QBD2</accession>
<proteinExistence type="predicted"/>